<keyword evidence="1" id="KW-0812">Transmembrane</keyword>
<evidence type="ECO:0000313" key="3">
    <source>
        <dbReference type="Proteomes" id="UP001202328"/>
    </source>
</evidence>
<organism evidence="2 3">
    <name type="scientific">Papaver atlanticum</name>
    <dbReference type="NCBI Taxonomy" id="357466"/>
    <lineage>
        <taxon>Eukaryota</taxon>
        <taxon>Viridiplantae</taxon>
        <taxon>Streptophyta</taxon>
        <taxon>Embryophyta</taxon>
        <taxon>Tracheophyta</taxon>
        <taxon>Spermatophyta</taxon>
        <taxon>Magnoliopsida</taxon>
        <taxon>Ranunculales</taxon>
        <taxon>Papaveraceae</taxon>
        <taxon>Papaveroideae</taxon>
        <taxon>Papaver</taxon>
    </lineage>
</organism>
<sequence length="85" mass="10305">MHSVRIDNQVLRSTIWVGIRSNWMVYRRKKKKKSWVSLVVVMNNTINTYVWLTREGLIEELKSFPMLLSTYLEREETNTTRMLVW</sequence>
<gene>
    <name evidence="2" type="ORF">MKW98_028757</name>
</gene>
<reference evidence="2" key="1">
    <citation type="submission" date="2022-04" db="EMBL/GenBank/DDBJ databases">
        <title>A functionally conserved STORR gene fusion in Papaver species that diverged 16.8 million years ago.</title>
        <authorList>
            <person name="Catania T."/>
        </authorList>
    </citation>
    <scope>NUCLEOTIDE SEQUENCE</scope>
    <source>
        <strain evidence="2">S-188037</strain>
    </source>
</reference>
<evidence type="ECO:0000313" key="2">
    <source>
        <dbReference type="EMBL" id="KAI3879190.1"/>
    </source>
</evidence>
<dbReference type="AlphaFoldDB" id="A0AAD4SCE5"/>
<keyword evidence="1" id="KW-0472">Membrane</keyword>
<accession>A0AAD4SCE5</accession>
<name>A0AAD4SCE5_9MAGN</name>
<dbReference type="Proteomes" id="UP001202328">
    <property type="component" value="Unassembled WGS sequence"/>
</dbReference>
<comment type="caution">
    <text evidence="2">The sequence shown here is derived from an EMBL/GenBank/DDBJ whole genome shotgun (WGS) entry which is preliminary data.</text>
</comment>
<feature type="transmembrane region" description="Helical" evidence="1">
    <location>
        <begin position="34"/>
        <end position="52"/>
    </location>
</feature>
<proteinExistence type="predicted"/>
<protein>
    <submittedName>
        <fullName evidence="2">Uncharacterized protein</fullName>
    </submittedName>
</protein>
<evidence type="ECO:0000256" key="1">
    <source>
        <dbReference type="SAM" id="Phobius"/>
    </source>
</evidence>
<keyword evidence="1" id="KW-1133">Transmembrane helix</keyword>
<dbReference type="EMBL" id="JAJJMB010012264">
    <property type="protein sequence ID" value="KAI3879190.1"/>
    <property type="molecule type" value="Genomic_DNA"/>
</dbReference>
<keyword evidence="3" id="KW-1185">Reference proteome</keyword>